<evidence type="ECO:0000313" key="1">
    <source>
        <dbReference type="EMBL" id="APG10450.1"/>
    </source>
</evidence>
<dbReference type="EMBL" id="CP017637">
    <property type="protein sequence ID" value="APG10450.1"/>
    <property type="molecule type" value="Genomic_DNA"/>
</dbReference>
<dbReference type="RefSeq" id="WP_071911896.1">
    <property type="nucleotide sequence ID" value="NZ_CP017637.1"/>
</dbReference>
<dbReference type="Proteomes" id="UP000181962">
    <property type="component" value="Chromosome"/>
</dbReference>
<evidence type="ECO:0000313" key="2">
    <source>
        <dbReference type="Proteomes" id="UP000181962"/>
    </source>
</evidence>
<sequence>MLHTNKPVMPVINGILEPREGYRRPLGGREQHVVDAGRALYGERWMRRLAQESGLSHSFITYVAHGDRRLSKAAEAKILAVLDREIRRLAAATRQLLDIRSELAGR</sequence>
<dbReference type="AlphaFoldDB" id="A0A1L3FAW9"/>
<protein>
    <submittedName>
        <fullName evidence="1">Uncharacterized protein</fullName>
    </submittedName>
</protein>
<gene>
    <name evidence="1" type="ORF">BKD09_19145</name>
</gene>
<name>A0A1L3FAW9_BRAJP</name>
<proteinExistence type="predicted"/>
<accession>A0A1L3FAW9</accession>
<organism evidence="1 2">
    <name type="scientific">Bradyrhizobium japonicum</name>
    <dbReference type="NCBI Taxonomy" id="375"/>
    <lineage>
        <taxon>Bacteria</taxon>
        <taxon>Pseudomonadati</taxon>
        <taxon>Pseudomonadota</taxon>
        <taxon>Alphaproteobacteria</taxon>
        <taxon>Hyphomicrobiales</taxon>
        <taxon>Nitrobacteraceae</taxon>
        <taxon>Bradyrhizobium</taxon>
    </lineage>
</organism>
<reference evidence="1 2" key="1">
    <citation type="submission" date="2016-11" db="EMBL/GenBank/DDBJ databases">
        <title>Complete Genome Sequence of Bradyrhizobium sp. strain J5, an isolated from soybean nodule in Hokkaido.</title>
        <authorList>
            <person name="Kanehara K."/>
        </authorList>
    </citation>
    <scope>NUCLEOTIDE SEQUENCE [LARGE SCALE GENOMIC DNA]</scope>
    <source>
        <strain evidence="1 2">J5</strain>
    </source>
</reference>